<dbReference type="GeneID" id="106076587"/>
<feature type="domain" description="Tyrosine-protein kinase ephrin type A/B receptor-like" evidence="2">
    <location>
        <begin position="70"/>
        <end position="114"/>
    </location>
</feature>
<dbReference type="InterPro" id="IPR011641">
    <property type="entry name" value="Tyr-kin_ephrin_A/B_rcpt-like"/>
</dbReference>
<dbReference type="GO" id="GO:0009986">
    <property type="term" value="C:cell surface"/>
    <property type="evidence" value="ECO:0007669"/>
    <property type="project" value="TreeGrafter"/>
</dbReference>
<keyword evidence="3" id="KW-1185">Reference proteome</keyword>
<dbReference type="AlphaFoldDB" id="A0A9W3BHT8"/>
<dbReference type="Pfam" id="PF07699">
    <property type="entry name" value="Ephrin_rec_like"/>
    <property type="match status" value="3"/>
</dbReference>
<dbReference type="OrthoDB" id="413581at2759"/>
<feature type="signal peptide" evidence="1">
    <location>
        <begin position="1"/>
        <end position="22"/>
    </location>
</feature>
<feature type="domain" description="Tyrosine-protein kinase ephrin type A/B receptor-like" evidence="2">
    <location>
        <begin position="128"/>
        <end position="167"/>
    </location>
</feature>
<reference evidence="4" key="1">
    <citation type="submission" date="2025-08" db="UniProtKB">
        <authorList>
            <consortium name="RefSeq"/>
        </authorList>
    </citation>
    <scope>IDENTIFICATION</scope>
</reference>
<dbReference type="PANTHER" id="PTHR24046:SF5">
    <property type="entry name" value="EGF-LIKE DOMAIN-CONTAINING PROTEIN"/>
    <property type="match status" value="1"/>
</dbReference>
<feature type="domain" description="Tyrosine-protein kinase ephrin type A/B receptor-like" evidence="2">
    <location>
        <begin position="175"/>
        <end position="221"/>
    </location>
</feature>
<dbReference type="GO" id="GO:0007165">
    <property type="term" value="P:signal transduction"/>
    <property type="evidence" value="ECO:0007669"/>
    <property type="project" value="TreeGrafter"/>
</dbReference>
<dbReference type="SMART" id="SM01411">
    <property type="entry name" value="Ephrin_rec_like"/>
    <property type="match status" value="3"/>
</dbReference>
<dbReference type="Proteomes" id="UP001165740">
    <property type="component" value="Chromosome 10"/>
</dbReference>
<accession>A0A9W3BHT8</accession>
<gene>
    <name evidence="4" type="primary">LOC106076587</name>
</gene>
<evidence type="ECO:0000313" key="4">
    <source>
        <dbReference type="RefSeq" id="XP_055898998.1"/>
    </source>
</evidence>
<evidence type="ECO:0000256" key="1">
    <source>
        <dbReference type="SAM" id="SignalP"/>
    </source>
</evidence>
<protein>
    <submittedName>
        <fullName evidence="4">Sushi, von Willebrand factor type A, EGF and pentraxin domain-containing protein 1-like isoform X1</fullName>
    </submittedName>
</protein>
<dbReference type="RefSeq" id="XP_055898998.1">
    <property type="nucleotide sequence ID" value="XM_056043023.1"/>
</dbReference>
<dbReference type="InterPro" id="IPR052071">
    <property type="entry name" value="SCUB_EGF-like_domain"/>
</dbReference>
<dbReference type="SUPFAM" id="SSF57184">
    <property type="entry name" value="Growth factor receptor domain"/>
    <property type="match status" value="1"/>
</dbReference>
<evidence type="ECO:0000313" key="3">
    <source>
        <dbReference type="Proteomes" id="UP001165740"/>
    </source>
</evidence>
<dbReference type="GO" id="GO:0005615">
    <property type="term" value="C:extracellular space"/>
    <property type="evidence" value="ECO:0007669"/>
    <property type="project" value="TreeGrafter"/>
</dbReference>
<proteinExistence type="predicted"/>
<name>A0A9W3BHT8_BIOGL</name>
<dbReference type="PANTHER" id="PTHR24046">
    <property type="entry name" value="SIGNAL PEPTIDE, CUB AND EGF-LIKE DOMAIN-CONTAINING"/>
    <property type="match status" value="1"/>
</dbReference>
<feature type="chain" id="PRO_5040939249" evidence="1">
    <location>
        <begin position="23"/>
        <end position="338"/>
    </location>
</feature>
<dbReference type="Gene3D" id="2.10.50.10">
    <property type="entry name" value="Tumor Necrosis Factor Receptor, subunit A, domain 2"/>
    <property type="match status" value="3"/>
</dbReference>
<keyword evidence="1" id="KW-0732">Signal</keyword>
<evidence type="ECO:0000259" key="2">
    <source>
        <dbReference type="Pfam" id="PF07699"/>
    </source>
</evidence>
<sequence length="338" mass="37264">MTTTAVTLVYILSLQSFGTVRSLNLSTVPELLLQKTPPNLRSTADKEVLLHNSEPQKSDGVAIKCGEGLYLDDHRKCSKCPSGTYNNETGRTICAPCPKNMTTSGTGSTNISECSVDLCHAGQEYVNGSCHYCKVGFYKEAEGNEDCTKCPDNITTLGLASTSRTFCLIPLCRKGYFLNDQQTCSLCPIGTFKNETGSRLCSFCKSGKSTRNIGSIYASQCSVDENCVLVPEPTLMLTTDRSQVSQLYLNLTECRQQCIVDRGCLGVVFEVSGWKPTCLKYRKLHFEADYENPYDSFVKKCSSASLKRAQGKARRFRWSPEVIALSILVLRITIGKCL</sequence>
<organism evidence="3 4">
    <name type="scientific">Biomphalaria glabrata</name>
    <name type="common">Bloodfluke planorb</name>
    <name type="synonym">Freshwater snail</name>
    <dbReference type="NCBI Taxonomy" id="6526"/>
    <lineage>
        <taxon>Eukaryota</taxon>
        <taxon>Metazoa</taxon>
        <taxon>Spiralia</taxon>
        <taxon>Lophotrochozoa</taxon>
        <taxon>Mollusca</taxon>
        <taxon>Gastropoda</taxon>
        <taxon>Heterobranchia</taxon>
        <taxon>Euthyneura</taxon>
        <taxon>Panpulmonata</taxon>
        <taxon>Hygrophila</taxon>
        <taxon>Lymnaeoidea</taxon>
        <taxon>Planorbidae</taxon>
        <taxon>Biomphalaria</taxon>
    </lineage>
</organism>
<dbReference type="InterPro" id="IPR009030">
    <property type="entry name" value="Growth_fac_rcpt_cys_sf"/>
</dbReference>